<dbReference type="GO" id="GO:0016757">
    <property type="term" value="F:glycosyltransferase activity"/>
    <property type="evidence" value="ECO:0007669"/>
    <property type="project" value="InterPro"/>
</dbReference>
<dbReference type="PANTHER" id="PTHR12526">
    <property type="entry name" value="GLYCOSYLTRANSFERASE"/>
    <property type="match status" value="1"/>
</dbReference>
<keyword evidence="3" id="KW-1185">Reference proteome</keyword>
<dbReference type="KEGG" id="luo:HHL09_14595"/>
<dbReference type="InterPro" id="IPR001296">
    <property type="entry name" value="Glyco_trans_1"/>
</dbReference>
<evidence type="ECO:0000313" key="2">
    <source>
        <dbReference type="EMBL" id="QJE96964.1"/>
    </source>
</evidence>
<name>A0A858RKD6_9BACT</name>
<dbReference type="Proteomes" id="UP000501812">
    <property type="component" value="Chromosome"/>
</dbReference>
<accession>A0A858RKD6</accession>
<feature type="domain" description="Glycosyl transferase family 1" evidence="1">
    <location>
        <begin position="228"/>
        <end position="368"/>
    </location>
</feature>
<keyword evidence="2" id="KW-0808">Transferase</keyword>
<dbReference type="CDD" id="cd03801">
    <property type="entry name" value="GT4_PimA-like"/>
    <property type="match status" value="1"/>
</dbReference>
<organism evidence="2 3">
    <name type="scientific">Luteolibacter luteus</name>
    <dbReference type="NCBI Taxonomy" id="2728835"/>
    <lineage>
        <taxon>Bacteria</taxon>
        <taxon>Pseudomonadati</taxon>
        <taxon>Verrucomicrobiota</taxon>
        <taxon>Verrucomicrobiia</taxon>
        <taxon>Verrucomicrobiales</taxon>
        <taxon>Verrucomicrobiaceae</taxon>
        <taxon>Luteolibacter</taxon>
    </lineage>
</organism>
<dbReference type="AlphaFoldDB" id="A0A858RKD6"/>
<evidence type="ECO:0000259" key="1">
    <source>
        <dbReference type="Pfam" id="PF00534"/>
    </source>
</evidence>
<dbReference type="SUPFAM" id="SSF53756">
    <property type="entry name" value="UDP-Glycosyltransferase/glycogen phosphorylase"/>
    <property type="match status" value="1"/>
</dbReference>
<reference evidence="2 3" key="1">
    <citation type="submission" date="2020-04" db="EMBL/GenBank/DDBJ databases">
        <title>Luteolibacter sp. G-1-1-1 isolated from soil.</title>
        <authorList>
            <person name="Dahal R.H."/>
        </authorList>
    </citation>
    <scope>NUCLEOTIDE SEQUENCE [LARGE SCALE GENOMIC DNA]</scope>
    <source>
        <strain evidence="2 3">G-1-1-1</strain>
    </source>
</reference>
<dbReference type="RefSeq" id="WP_169455364.1">
    <property type="nucleotide sequence ID" value="NZ_CP051774.1"/>
</dbReference>
<proteinExistence type="predicted"/>
<evidence type="ECO:0000313" key="3">
    <source>
        <dbReference type="Proteomes" id="UP000501812"/>
    </source>
</evidence>
<protein>
    <submittedName>
        <fullName evidence="2">Glycosyltransferase family 4 protein</fullName>
    </submittedName>
</protein>
<dbReference type="EMBL" id="CP051774">
    <property type="protein sequence ID" value="QJE96964.1"/>
    <property type="molecule type" value="Genomic_DNA"/>
</dbReference>
<gene>
    <name evidence="2" type="ORF">HHL09_14595</name>
</gene>
<sequence>MTTTVSSPIVAAQAPLREAVPGTMGKFIVAAPERVNYYEDYARVLAKIDSLYGYFTGNRRGSKGIPGELTYLNPLFGLFINGTRRVLPGYTAEWLRAAIHPLFDRWVSIDVQPGNHVLSSYGYTTRCFKKARAQGGKAFLEAGNSHPENFWNTVMEEHRRWKVRRLPYPPNWNRQGRRMIEHVDYVLAPSKYVAQSFLDRGFAAEQIIHSPFAINLDLFRPKDAALPPSSPIRVVCSGSVSLRKGFPYLLEAVRIIRKTHDVVLVLTDQVESSMKHILPKFADVPIEWSPPKPHAELAEHLRGCHVFALLSLEEGFARTAAEALACGLPAVLTFNTGSADCIEPGVNGEIVPVRDPQAAAEAILRCHERQLEKGRPDVGNLHDYLSFERFEARFLDGLRRIGLLEH</sequence>
<dbReference type="Gene3D" id="3.40.50.2000">
    <property type="entry name" value="Glycogen Phosphorylase B"/>
    <property type="match status" value="2"/>
</dbReference>
<dbReference type="Pfam" id="PF00534">
    <property type="entry name" value="Glycos_transf_1"/>
    <property type="match status" value="1"/>
</dbReference>